<dbReference type="GO" id="GO:0016226">
    <property type="term" value="P:iron-sulfur cluster assembly"/>
    <property type="evidence" value="ECO:0007669"/>
    <property type="project" value="TreeGrafter"/>
</dbReference>
<name>A0A8S9JJ78_BRACR</name>
<reference evidence="1" key="1">
    <citation type="submission" date="2019-12" db="EMBL/GenBank/DDBJ databases">
        <title>Genome sequencing and annotation of Brassica cretica.</title>
        <authorList>
            <person name="Studholme D.J."/>
            <person name="Sarris P.F."/>
        </authorList>
    </citation>
    <scope>NUCLEOTIDE SEQUENCE</scope>
    <source>
        <strain evidence="1">PFS-001/15</strain>
        <tissue evidence="1">Leaf</tissue>
    </source>
</reference>
<dbReference type="PANTHER" id="PTHR10072:SF41">
    <property type="entry name" value="IRON-SULFUR CLUSTER ASSEMBLY 1 HOMOLOG, MITOCHONDRIAL"/>
    <property type="match status" value="1"/>
</dbReference>
<organism evidence="1 2">
    <name type="scientific">Brassica cretica</name>
    <name type="common">Mustard</name>
    <dbReference type="NCBI Taxonomy" id="69181"/>
    <lineage>
        <taxon>Eukaryota</taxon>
        <taxon>Viridiplantae</taxon>
        <taxon>Streptophyta</taxon>
        <taxon>Embryophyta</taxon>
        <taxon>Tracheophyta</taxon>
        <taxon>Spermatophyta</taxon>
        <taxon>Magnoliopsida</taxon>
        <taxon>eudicotyledons</taxon>
        <taxon>Gunneridae</taxon>
        <taxon>Pentapetalae</taxon>
        <taxon>rosids</taxon>
        <taxon>malvids</taxon>
        <taxon>Brassicales</taxon>
        <taxon>Brassicaceae</taxon>
        <taxon>Brassiceae</taxon>
        <taxon>Brassica</taxon>
    </lineage>
</organism>
<dbReference type="InterPro" id="IPR050322">
    <property type="entry name" value="Fe-S_cluster_asmbl/transfer"/>
</dbReference>
<dbReference type="Gene3D" id="2.60.300.12">
    <property type="entry name" value="HesB-like domain"/>
    <property type="match status" value="1"/>
</dbReference>
<accession>A0A8S9JJ78</accession>
<dbReference type="Proteomes" id="UP000712281">
    <property type="component" value="Unassembled WGS sequence"/>
</dbReference>
<protein>
    <submittedName>
        <fullName evidence="1">Uncharacterized protein</fullName>
    </submittedName>
</protein>
<dbReference type="AlphaFoldDB" id="A0A8S9JJ78"/>
<dbReference type="InterPro" id="IPR035903">
    <property type="entry name" value="HesB-like_dom_sf"/>
</dbReference>
<dbReference type="GO" id="GO:0051537">
    <property type="term" value="F:2 iron, 2 sulfur cluster binding"/>
    <property type="evidence" value="ECO:0007669"/>
    <property type="project" value="TreeGrafter"/>
</dbReference>
<comment type="caution">
    <text evidence="1">The sequence shown here is derived from an EMBL/GenBank/DDBJ whole genome shotgun (WGS) entry which is preliminary data.</text>
</comment>
<gene>
    <name evidence="1" type="ORF">F2Q68_00003686</name>
</gene>
<dbReference type="PANTHER" id="PTHR10072">
    <property type="entry name" value="IRON-SULFUR CLUSTER ASSEMBLY PROTEIN"/>
    <property type="match status" value="1"/>
</dbReference>
<evidence type="ECO:0000313" key="2">
    <source>
        <dbReference type="Proteomes" id="UP000712281"/>
    </source>
</evidence>
<dbReference type="EMBL" id="QGKW02001660">
    <property type="protein sequence ID" value="KAF2581512.1"/>
    <property type="molecule type" value="Genomic_DNA"/>
</dbReference>
<sequence length="82" mass="9183">LISETIVLDEKGKFDELVEEKVVRILVEPKSLMHVIGTKMDFIDDKLRSANPVTLKTLCLFYESLCSSILTTKVNAGVVNRS</sequence>
<dbReference type="GO" id="GO:0005739">
    <property type="term" value="C:mitochondrion"/>
    <property type="evidence" value="ECO:0007669"/>
    <property type="project" value="TreeGrafter"/>
</dbReference>
<proteinExistence type="predicted"/>
<evidence type="ECO:0000313" key="1">
    <source>
        <dbReference type="EMBL" id="KAF2581512.1"/>
    </source>
</evidence>
<feature type="non-terminal residue" evidence="1">
    <location>
        <position position="1"/>
    </location>
</feature>
<dbReference type="SUPFAM" id="SSF89360">
    <property type="entry name" value="HesB-like domain"/>
    <property type="match status" value="1"/>
</dbReference>